<reference evidence="3 4" key="1">
    <citation type="submission" date="2020-10" db="EMBL/GenBank/DDBJ databases">
        <title>Trueperella pecoris sp. nov. isolated from bovine and porcine specimens.</title>
        <authorList>
            <person name="Schoenecker L."/>
            <person name="Schnydrig P."/>
            <person name="Brodard I."/>
            <person name="Thomann A."/>
            <person name="Hemphill A."/>
            <person name="Rodriguez-Campos S."/>
            <person name="Perreten V."/>
            <person name="Jores J."/>
            <person name="Kittl S."/>
        </authorList>
    </citation>
    <scope>NUCLEOTIDE SEQUENCE [LARGE SCALE GENOMIC DNA]</scope>
    <source>
        <strain evidence="3 4">19OD0592</strain>
    </source>
</reference>
<evidence type="ECO:0000313" key="3">
    <source>
        <dbReference type="EMBL" id="QOR47541.1"/>
    </source>
</evidence>
<proteinExistence type="predicted"/>
<evidence type="ECO:0000256" key="2">
    <source>
        <dbReference type="SAM" id="Phobius"/>
    </source>
</evidence>
<evidence type="ECO:0000256" key="1">
    <source>
        <dbReference type="SAM" id="MobiDB-lite"/>
    </source>
</evidence>
<dbReference type="EMBL" id="CP063212">
    <property type="protein sequence ID" value="QOR47541.1"/>
    <property type="molecule type" value="Genomic_DNA"/>
</dbReference>
<feature type="transmembrane region" description="Helical" evidence="2">
    <location>
        <begin position="356"/>
        <end position="377"/>
    </location>
</feature>
<organism evidence="3 4">
    <name type="scientific">Trueperella pecoris</name>
    <dbReference type="NCBI Taxonomy" id="2733571"/>
    <lineage>
        <taxon>Bacteria</taxon>
        <taxon>Bacillati</taxon>
        <taxon>Actinomycetota</taxon>
        <taxon>Actinomycetes</taxon>
        <taxon>Actinomycetales</taxon>
        <taxon>Actinomycetaceae</taxon>
        <taxon>Trueperella</taxon>
    </lineage>
</organism>
<sequence length="435" mass="46927">MGSWRTVHGHIQRLDHTLVTDDDVLTFFEEERILGRGASDGEGGFDFEVAVGGRRRRVATLDEEGTVFRGRSVSDLLEAISERLRKVEVELDGAVAHGPIDIGSVDVSDEALLEDPDDAPCEEPGKAQGENPQEPDDHAEAYDREGPMMVIVDLPLSEVPGIVKTEDADVAVSKLGDALVMVSRTSLHSVRKIFPRPSFQITVSAGSAEQNPTLYVRRDNSYLTWDWTGELPAFSWIEPGSEAYEFVVDETGAGAVARKMVADVIAARFVDIRTALQANAAMGMRALVAALGLPKEIADSLEGLGSLSDIPNSRLFRPSTAGAAFEDRLAFELAGEGFVEPTVMGAYRKVYLERPWAVALASAAQTAIAGAVLAVAFNRSGAGKSWKTLAALGGAGVVSGLTRIVTTSYASEVVSQRQSDIETWKHMRNWQESHD</sequence>
<name>A0A7M1R0E1_9ACTO</name>
<evidence type="ECO:0000313" key="4">
    <source>
        <dbReference type="Proteomes" id="UP000594961"/>
    </source>
</evidence>
<dbReference type="Proteomes" id="UP000594961">
    <property type="component" value="Chromosome"/>
</dbReference>
<keyword evidence="2" id="KW-1133">Transmembrane helix</keyword>
<feature type="region of interest" description="Disordered" evidence="1">
    <location>
        <begin position="114"/>
        <end position="140"/>
    </location>
</feature>
<dbReference type="RefSeq" id="WP_197552821.1">
    <property type="nucleotide sequence ID" value="NZ_CP063212.1"/>
</dbReference>
<keyword evidence="2" id="KW-0472">Membrane</keyword>
<evidence type="ECO:0008006" key="5">
    <source>
        <dbReference type="Google" id="ProtNLM"/>
    </source>
</evidence>
<gene>
    <name evidence="3" type="ORF">INS90_09890</name>
</gene>
<keyword evidence="2" id="KW-0812">Transmembrane</keyword>
<protein>
    <recommendedName>
        <fullName evidence="5">Transmembrane protein</fullName>
    </recommendedName>
</protein>
<dbReference type="AlphaFoldDB" id="A0A7M1R0E1"/>
<accession>A0A7M1R0E1</accession>